<dbReference type="AlphaFoldDB" id="A0A939DLD6"/>
<dbReference type="SUPFAM" id="SSF51735">
    <property type="entry name" value="NAD(P)-binding Rossmann-fold domains"/>
    <property type="match status" value="1"/>
</dbReference>
<dbReference type="PANTHER" id="PTHR48106:SF18">
    <property type="entry name" value="QUINONE OXIDOREDUCTASE PIG3"/>
    <property type="match status" value="1"/>
</dbReference>
<keyword evidence="2" id="KW-0560">Oxidoreductase</keyword>
<dbReference type="Pfam" id="PF00107">
    <property type="entry name" value="ADH_zinc_N"/>
    <property type="match status" value="1"/>
</dbReference>
<accession>A0A939DLD6</accession>
<dbReference type="InterPro" id="IPR020843">
    <property type="entry name" value="ER"/>
</dbReference>
<feature type="domain" description="Enoyl reductase (ER)" evidence="3">
    <location>
        <begin position="8"/>
        <end position="320"/>
    </location>
</feature>
<dbReference type="InterPro" id="IPR036291">
    <property type="entry name" value="NAD(P)-bd_dom_sf"/>
</dbReference>
<dbReference type="Pfam" id="PF08240">
    <property type="entry name" value="ADH_N"/>
    <property type="match status" value="1"/>
</dbReference>
<reference evidence="4" key="1">
    <citation type="submission" date="2021-03" db="EMBL/GenBank/DDBJ databases">
        <title>novel species isolated from a fishpond in China.</title>
        <authorList>
            <person name="Lu H."/>
            <person name="Cai Z."/>
        </authorList>
    </citation>
    <scope>NUCLEOTIDE SEQUENCE</scope>
    <source>
        <strain evidence="4">JCM 30855</strain>
    </source>
</reference>
<dbReference type="GO" id="GO:0016651">
    <property type="term" value="F:oxidoreductase activity, acting on NAD(P)H"/>
    <property type="evidence" value="ECO:0007669"/>
    <property type="project" value="TreeGrafter"/>
</dbReference>
<evidence type="ECO:0000313" key="5">
    <source>
        <dbReference type="Proteomes" id="UP000664654"/>
    </source>
</evidence>
<sequence>MRFIQHQSADHGLKIDQIMQPLCKDHQVLVKVAGFGINRADLLQRYGKYPPPPNESHVLGLEVSGEVVERGREVSQWREGDRVCGLVAGGGYAEYVAVDALHLMSVPQGMPLRDAAGLPEIFLTAYQALFLLGRLQAEQSLLFHAGASGVGSAAIQLARVKGARVAVTASSDEKLAFCQALGAELLINYKSQSFVELINQKWRGVDLIVDVVAADYVNANLKSLNMDGRIVQLAILGGRYVQNLDMAAMLQKRASLIASTLRNRSDSYKASLTRKFTEEYLPAFDSGTLRVCVDTCYPADQIHLAHQRLETNQSMGKLIGYWD</sequence>
<dbReference type="InterPro" id="IPR013149">
    <property type="entry name" value="ADH-like_C"/>
</dbReference>
<keyword evidence="1" id="KW-0521">NADP</keyword>
<comment type="caution">
    <text evidence="4">The sequence shown here is derived from an EMBL/GenBank/DDBJ whole genome shotgun (WGS) entry which is preliminary data.</text>
</comment>
<dbReference type="CDD" id="cd05276">
    <property type="entry name" value="p53_inducible_oxidoreductase"/>
    <property type="match status" value="1"/>
</dbReference>
<evidence type="ECO:0000259" key="3">
    <source>
        <dbReference type="SMART" id="SM00829"/>
    </source>
</evidence>
<dbReference type="InterPro" id="IPR013154">
    <property type="entry name" value="ADH-like_N"/>
</dbReference>
<dbReference type="RefSeq" id="WP_206572542.1">
    <property type="nucleotide sequence ID" value="NZ_JAFKCV010000002.1"/>
</dbReference>
<name>A0A939DLD6_9ALTE</name>
<proteinExistence type="predicted"/>
<dbReference type="Gene3D" id="3.40.50.720">
    <property type="entry name" value="NAD(P)-binding Rossmann-like Domain"/>
    <property type="match status" value="1"/>
</dbReference>
<evidence type="ECO:0000256" key="2">
    <source>
        <dbReference type="ARBA" id="ARBA00023002"/>
    </source>
</evidence>
<dbReference type="Gene3D" id="3.90.180.10">
    <property type="entry name" value="Medium-chain alcohol dehydrogenases, catalytic domain"/>
    <property type="match status" value="1"/>
</dbReference>
<dbReference type="EMBL" id="JAFKCV010000002">
    <property type="protein sequence ID" value="MBN7824427.1"/>
    <property type="molecule type" value="Genomic_DNA"/>
</dbReference>
<dbReference type="InterPro" id="IPR014189">
    <property type="entry name" value="Quinone_OxRdtase_PIG3"/>
</dbReference>
<keyword evidence="5" id="KW-1185">Reference proteome</keyword>
<dbReference type="SMART" id="SM00829">
    <property type="entry name" value="PKS_ER"/>
    <property type="match status" value="1"/>
</dbReference>
<dbReference type="NCBIfam" id="TIGR02824">
    <property type="entry name" value="quinone_pig3"/>
    <property type="match status" value="1"/>
</dbReference>
<organism evidence="4 5">
    <name type="scientific">Bowmanella dokdonensis</name>
    <dbReference type="NCBI Taxonomy" id="751969"/>
    <lineage>
        <taxon>Bacteria</taxon>
        <taxon>Pseudomonadati</taxon>
        <taxon>Pseudomonadota</taxon>
        <taxon>Gammaproteobacteria</taxon>
        <taxon>Alteromonadales</taxon>
        <taxon>Alteromonadaceae</taxon>
        <taxon>Bowmanella</taxon>
    </lineage>
</organism>
<dbReference type="GO" id="GO:0070402">
    <property type="term" value="F:NADPH binding"/>
    <property type="evidence" value="ECO:0007669"/>
    <property type="project" value="TreeGrafter"/>
</dbReference>
<dbReference type="Proteomes" id="UP000664654">
    <property type="component" value="Unassembled WGS sequence"/>
</dbReference>
<evidence type="ECO:0000256" key="1">
    <source>
        <dbReference type="ARBA" id="ARBA00022857"/>
    </source>
</evidence>
<dbReference type="InterPro" id="IPR011032">
    <property type="entry name" value="GroES-like_sf"/>
</dbReference>
<dbReference type="SUPFAM" id="SSF50129">
    <property type="entry name" value="GroES-like"/>
    <property type="match status" value="1"/>
</dbReference>
<protein>
    <submittedName>
        <fullName evidence="4">NAD(P)H-quinone oxidoreductase</fullName>
    </submittedName>
</protein>
<dbReference type="PANTHER" id="PTHR48106">
    <property type="entry name" value="QUINONE OXIDOREDUCTASE PIG3-RELATED"/>
    <property type="match status" value="1"/>
</dbReference>
<evidence type="ECO:0000313" key="4">
    <source>
        <dbReference type="EMBL" id="MBN7824427.1"/>
    </source>
</evidence>
<gene>
    <name evidence="4" type="ORF">J0A66_04225</name>
</gene>